<evidence type="ECO:0000256" key="1">
    <source>
        <dbReference type="SAM" id="MobiDB-lite"/>
    </source>
</evidence>
<dbReference type="SUPFAM" id="SSF49879">
    <property type="entry name" value="SMAD/FHA domain"/>
    <property type="match status" value="1"/>
</dbReference>
<feature type="region of interest" description="Disordered" evidence="1">
    <location>
        <begin position="77"/>
        <end position="124"/>
    </location>
</feature>
<sequence>MSSSDINNYNYNNRDRDGRDRFRERDRDRDRDRDSRDSGGGDYRRADRRTAPYPSQNTLSHHRMTQNNNNHIRHQNQSYSQDRVGGDDDGWDDSATRSSAKNNHNHSDISSKGSGPPPVDDKKIIKEAPNFGVSGALSAEANTFKGVVLKYSEPPEARKPSSSSKYRLYTFKGDEQIDMLPVARQSAYLFGRDRLVADIPVDHPSISKQHAALQYRLVSGPSSSSFDGGPPGGKRVKPYLIDLDSANGTMLNGEKIDGSRYYELKSGDVVKFGFSSRDHVFMCEDEAV</sequence>
<dbReference type="InterPro" id="IPR008984">
    <property type="entry name" value="SMAD_FHA_dom_sf"/>
</dbReference>
<evidence type="ECO:0000313" key="3">
    <source>
        <dbReference type="EMBL" id="KAJ3088657.1"/>
    </source>
</evidence>
<evidence type="ECO:0000313" key="4">
    <source>
        <dbReference type="Proteomes" id="UP001211907"/>
    </source>
</evidence>
<dbReference type="AlphaFoldDB" id="A0AAD5SNT0"/>
<feature type="region of interest" description="Disordered" evidence="1">
    <location>
        <begin position="1"/>
        <end position="63"/>
    </location>
</feature>
<feature type="compositionally biased region" description="Polar residues" evidence="1">
    <location>
        <begin position="96"/>
        <end position="113"/>
    </location>
</feature>
<protein>
    <submittedName>
        <fullName evidence="3">Smad nuclear-interacting protein 1</fullName>
    </submittedName>
</protein>
<keyword evidence="4" id="KW-1185">Reference proteome</keyword>
<feature type="compositionally biased region" description="Basic and acidic residues" evidence="1">
    <location>
        <begin position="13"/>
        <end position="50"/>
    </location>
</feature>
<comment type="caution">
    <text evidence="3">The sequence shown here is derived from an EMBL/GenBank/DDBJ whole genome shotgun (WGS) entry which is preliminary data.</text>
</comment>
<evidence type="ECO:0000259" key="2">
    <source>
        <dbReference type="PROSITE" id="PS50006"/>
    </source>
</evidence>
<reference evidence="3" key="1">
    <citation type="submission" date="2020-05" db="EMBL/GenBank/DDBJ databases">
        <title>Phylogenomic resolution of chytrid fungi.</title>
        <authorList>
            <person name="Stajich J.E."/>
            <person name="Amses K."/>
            <person name="Simmons R."/>
            <person name="Seto K."/>
            <person name="Myers J."/>
            <person name="Bonds A."/>
            <person name="Quandt C.A."/>
            <person name="Barry K."/>
            <person name="Liu P."/>
            <person name="Grigoriev I."/>
            <person name="Longcore J.E."/>
            <person name="James T.Y."/>
        </authorList>
    </citation>
    <scope>NUCLEOTIDE SEQUENCE</scope>
    <source>
        <strain evidence="3">JEL0513</strain>
    </source>
</reference>
<organism evidence="3 4">
    <name type="scientific">Physocladia obscura</name>
    <dbReference type="NCBI Taxonomy" id="109957"/>
    <lineage>
        <taxon>Eukaryota</taxon>
        <taxon>Fungi</taxon>
        <taxon>Fungi incertae sedis</taxon>
        <taxon>Chytridiomycota</taxon>
        <taxon>Chytridiomycota incertae sedis</taxon>
        <taxon>Chytridiomycetes</taxon>
        <taxon>Chytridiales</taxon>
        <taxon>Chytriomycetaceae</taxon>
        <taxon>Physocladia</taxon>
    </lineage>
</organism>
<dbReference type="SMART" id="SM00240">
    <property type="entry name" value="FHA"/>
    <property type="match status" value="1"/>
</dbReference>
<accession>A0AAD5SNT0</accession>
<dbReference type="PROSITE" id="PS50006">
    <property type="entry name" value="FHA_DOMAIN"/>
    <property type="match status" value="1"/>
</dbReference>
<dbReference type="Gene3D" id="2.60.200.20">
    <property type="match status" value="1"/>
</dbReference>
<dbReference type="InterPro" id="IPR000253">
    <property type="entry name" value="FHA_dom"/>
</dbReference>
<proteinExistence type="predicted"/>
<name>A0AAD5SNT0_9FUNG</name>
<dbReference type="Proteomes" id="UP001211907">
    <property type="component" value="Unassembled WGS sequence"/>
</dbReference>
<dbReference type="InterPro" id="IPR050923">
    <property type="entry name" value="Cell_Proc_Reg/RNA_Proc"/>
</dbReference>
<gene>
    <name evidence="3" type="primary">SNIP1</name>
    <name evidence="3" type="ORF">HK100_007980</name>
</gene>
<feature type="domain" description="FHA" evidence="2">
    <location>
        <begin position="188"/>
        <end position="256"/>
    </location>
</feature>
<dbReference type="EMBL" id="JADGJH010003813">
    <property type="protein sequence ID" value="KAJ3088657.1"/>
    <property type="molecule type" value="Genomic_DNA"/>
</dbReference>
<dbReference type="Pfam" id="PF00498">
    <property type="entry name" value="FHA"/>
    <property type="match status" value="1"/>
</dbReference>
<dbReference type="PANTHER" id="PTHR23308">
    <property type="entry name" value="NUCLEAR INHIBITOR OF PROTEIN PHOSPHATASE-1"/>
    <property type="match status" value="1"/>
</dbReference>